<evidence type="ECO:0008006" key="5">
    <source>
        <dbReference type="Google" id="ProtNLM"/>
    </source>
</evidence>
<evidence type="ECO:0000256" key="1">
    <source>
        <dbReference type="SAM" id="MobiDB-lite"/>
    </source>
</evidence>
<protein>
    <recommendedName>
        <fullName evidence="5">CLN6 transmembrane ER protein b</fullName>
    </recommendedName>
</protein>
<feature type="region of interest" description="Disordered" evidence="1">
    <location>
        <begin position="1"/>
        <end position="20"/>
    </location>
</feature>
<sequence>YKIQSSNAPGVSKENVPQKKKQRFHFDLWLCLTVQNWILDFGRPIIILPLEWFPLNKPSAGDYFHMAYNVITPFLMLKASHVFIYLLLFCQPH</sequence>
<name>A0A3P9C7I0_9CICH</name>
<reference evidence="3 4" key="1">
    <citation type="journal article" date="2014" name="Nature">
        <title>The genomic substrate for adaptive radiation in African cichlid fish.</title>
        <authorList>
            <person name="Brawand D."/>
            <person name="Wagner C.E."/>
            <person name="Li Y.I."/>
            <person name="Malinsky M."/>
            <person name="Keller I."/>
            <person name="Fan S."/>
            <person name="Simakov O."/>
            <person name="Ng A.Y."/>
            <person name="Lim Z.W."/>
            <person name="Bezault E."/>
            <person name="Turner-Maier J."/>
            <person name="Johnson J."/>
            <person name="Alcazar R."/>
            <person name="Noh H.J."/>
            <person name="Russell P."/>
            <person name="Aken B."/>
            <person name="Alfoldi J."/>
            <person name="Amemiya C."/>
            <person name="Azzouzi N."/>
            <person name="Baroiller J.F."/>
            <person name="Barloy-Hubler F."/>
            <person name="Berlin A."/>
            <person name="Bloomquist R."/>
            <person name="Carleton K.L."/>
            <person name="Conte M.A."/>
            <person name="D'Cotta H."/>
            <person name="Eshel O."/>
            <person name="Gaffney L."/>
            <person name="Galibert F."/>
            <person name="Gante H.F."/>
            <person name="Gnerre S."/>
            <person name="Greuter L."/>
            <person name="Guyon R."/>
            <person name="Haddad N.S."/>
            <person name="Haerty W."/>
            <person name="Harris R.M."/>
            <person name="Hofmann H.A."/>
            <person name="Hourlier T."/>
            <person name="Hulata G."/>
            <person name="Jaffe D.B."/>
            <person name="Lara M."/>
            <person name="Lee A.P."/>
            <person name="MacCallum I."/>
            <person name="Mwaiko S."/>
            <person name="Nikaido M."/>
            <person name="Nishihara H."/>
            <person name="Ozouf-Costaz C."/>
            <person name="Penman D.J."/>
            <person name="Przybylski D."/>
            <person name="Rakotomanga M."/>
            <person name="Renn S.C.P."/>
            <person name="Ribeiro F.J."/>
            <person name="Ron M."/>
            <person name="Salzburger W."/>
            <person name="Sanchez-Pulido L."/>
            <person name="Santos M.E."/>
            <person name="Searle S."/>
            <person name="Sharpe T."/>
            <person name="Swofford R."/>
            <person name="Tan F.J."/>
            <person name="Williams L."/>
            <person name="Young S."/>
            <person name="Yin S."/>
            <person name="Okada N."/>
            <person name="Kocher T.D."/>
            <person name="Miska E.A."/>
            <person name="Lander E.S."/>
            <person name="Venkatesh B."/>
            <person name="Fernald R.D."/>
            <person name="Meyer A."/>
            <person name="Ponting C.P."/>
            <person name="Streelman J.T."/>
            <person name="Lindblad-Toh K."/>
            <person name="Seehausen O."/>
            <person name="Di Palma F."/>
        </authorList>
    </citation>
    <scope>NUCLEOTIDE SEQUENCE</scope>
</reference>
<keyword evidence="4" id="KW-1185">Reference proteome</keyword>
<dbReference type="AlphaFoldDB" id="A0A3P9C7I0"/>
<dbReference type="GO" id="GO:0007040">
    <property type="term" value="P:lysosome organization"/>
    <property type="evidence" value="ECO:0007669"/>
    <property type="project" value="TreeGrafter"/>
</dbReference>
<dbReference type="InterPro" id="IPR029255">
    <property type="entry name" value="CLN6"/>
</dbReference>
<evidence type="ECO:0000256" key="2">
    <source>
        <dbReference type="SAM" id="Phobius"/>
    </source>
</evidence>
<dbReference type="PANTHER" id="PTHR16244">
    <property type="entry name" value="CEROID-LIPOFUSCINOSIS NEURONAL PROTEIN 6"/>
    <property type="match status" value="1"/>
</dbReference>
<dbReference type="GO" id="GO:0016020">
    <property type="term" value="C:membrane"/>
    <property type="evidence" value="ECO:0007669"/>
    <property type="project" value="TreeGrafter"/>
</dbReference>
<keyword evidence="2" id="KW-1133">Transmembrane helix</keyword>
<reference evidence="3" key="3">
    <citation type="submission" date="2025-09" db="UniProtKB">
        <authorList>
            <consortium name="Ensembl"/>
        </authorList>
    </citation>
    <scope>IDENTIFICATION</scope>
</reference>
<keyword evidence="2" id="KW-0472">Membrane</keyword>
<organism evidence="3 4">
    <name type="scientific">Maylandia zebra</name>
    <name type="common">zebra mbuna</name>
    <dbReference type="NCBI Taxonomy" id="106582"/>
    <lineage>
        <taxon>Eukaryota</taxon>
        <taxon>Metazoa</taxon>
        <taxon>Chordata</taxon>
        <taxon>Craniata</taxon>
        <taxon>Vertebrata</taxon>
        <taxon>Euteleostomi</taxon>
        <taxon>Actinopterygii</taxon>
        <taxon>Neopterygii</taxon>
        <taxon>Teleostei</taxon>
        <taxon>Neoteleostei</taxon>
        <taxon>Acanthomorphata</taxon>
        <taxon>Ovalentaria</taxon>
        <taxon>Cichlomorphae</taxon>
        <taxon>Cichliformes</taxon>
        <taxon>Cichlidae</taxon>
        <taxon>African cichlids</taxon>
        <taxon>Pseudocrenilabrinae</taxon>
        <taxon>Haplochromini</taxon>
        <taxon>Maylandia</taxon>
        <taxon>Maylandia zebra complex</taxon>
    </lineage>
</organism>
<accession>A0A3P9C7I0</accession>
<dbReference type="PANTHER" id="PTHR16244:SF2">
    <property type="entry name" value="CEROID-LIPOFUSCINOSIS NEURONAL PROTEIN 6"/>
    <property type="match status" value="1"/>
</dbReference>
<dbReference type="GO" id="GO:0005783">
    <property type="term" value="C:endoplasmic reticulum"/>
    <property type="evidence" value="ECO:0007669"/>
    <property type="project" value="TreeGrafter"/>
</dbReference>
<evidence type="ECO:0000313" key="4">
    <source>
        <dbReference type="Proteomes" id="UP000265160"/>
    </source>
</evidence>
<reference evidence="3" key="2">
    <citation type="submission" date="2025-08" db="UniProtKB">
        <authorList>
            <consortium name="Ensembl"/>
        </authorList>
    </citation>
    <scope>IDENTIFICATION</scope>
</reference>
<proteinExistence type="predicted"/>
<evidence type="ECO:0000313" key="3">
    <source>
        <dbReference type="Ensembl" id="ENSMZEP00005017851.1"/>
    </source>
</evidence>
<keyword evidence="2" id="KW-0812">Transmembrane</keyword>
<dbReference type="GeneTree" id="ENSGT00400000022240"/>
<dbReference type="Proteomes" id="UP000265160">
    <property type="component" value="LG1"/>
</dbReference>
<dbReference type="STRING" id="106582.ENSMZEP00005017851"/>
<dbReference type="Ensembl" id="ENSMZET00005018435.1">
    <property type="protein sequence ID" value="ENSMZEP00005017851.1"/>
    <property type="gene ID" value="ENSMZEG00005013431.1"/>
</dbReference>
<feature type="transmembrane region" description="Helical" evidence="2">
    <location>
        <begin position="70"/>
        <end position="90"/>
    </location>
</feature>
<dbReference type="Pfam" id="PF15156">
    <property type="entry name" value="CLN6"/>
    <property type="match status" value="1"/>
</dbReference>
<feature type="transmembrane region" description="Helical" evidence="2">
    <location>
        <begin position="28"/>
        <end position="50"/>
    </location>
</feature>